<evidence type="ECO:0000313" key="2">
    <source>
        <dbReference type="EMBL" id="TCO71458.1"/>
    </source>
</evidence>
<dbReference type="InterPro" id="IPR007419">
    <property type="entry name" value="BFD-like_2Fe2S-bd_dom"/>
</dbReference>
<dbReference type="InterPro" id="IPR052745">
    <property type="entry name" value="G3P_Oxidase/Oxidoreductase"/>
</dbReference>
<evidence type="ECO:0000313" key="3">
    <source>
        <dbReference type="Proteomes" id="UP000294919"/>
    </source>
</evidence>
<dbReference type="AlphaFoldDB" id="A0A4R2KN08"/>
<dbReference type="PANTHER" id="PTHR42720:SF1">
    <property type="entry name" value="GLYCEROL 3-PHOSPHATE OXIDASE"/>
    <property type="match status" value="1"/>
</dbReference>
<name>A0A4R2KN08_9FIRM</name>
<comment type="caution">
    <text evidence="2">The sequence shown here is derived from an EMBL/GenBank/DDBJ whole genome shotgun (WGS) entry which is preliminary data.</text>
</comment>
<dbReference type="Gene3D" id="1.10.10.1100">
    <property type="entry name" value="BFD-like [2Fe-2S]-binding domain"/>
    <property type="match status" value="1"/>
</dbReference>
<dbReference type="Pfam" id="PF04324">
    <property type="entry name" value="Fer2_BFD"/>
    <property type="match status" value="1"/>
</dbReference>
<sequence>MTMDVKTKMEGFEMSDEIICRCEEITESEIVEAIRNGATTVNEIKKWTRAGMGLCQGRTCRRMIERILARETGIELKDIKPSTYRQPVRPIKMGALGE</sequence>
<dbReference type="InterPro" id="IPR041854">
    <property type="entry name" value="BFD-like_2Fe2S-bd_dom_sf"/>
</dbReference>
<evidence type="ECO:0000259" key="1">
    <source>
        <dbReference type="Pfam" id="PF04324"/>
    </source>
</evidence>
<dbReference type="CDD" id="cd19946">
    <property type="entry name" value="GlpA-like_Fer2_BFD-like"/>
    <property type="match status" value="1"/>
</dbReference>
<protein>
    <submittedName>
        <fullName evidence="2">BFD-like [2Fe-2S] binding protein</fullName>
    </submittedName>
</protein>
<accession>A0A4R2KN08</accession>
<dbReference type="EMBL" id="SLWV01000021">
    <property type="protein sequence ID" value="TCO71458.1"/>
    <property type="molecule type" value="Genomic_DNA"/>
</dbReference>
<keyword evidence="3" id="KW-1185">Reference proteome</keyword>
<feature type="domain" description="BFD-like [2Fe-2S]-binding" evidence="1">
    <location>
        <begin position="18"/>
        <end position="70"/>
    </location>
</feature>
<reference evidence="2 3" key="1">
    <citation type="submission" date="2019-03" db="EMBL/GenBank/DDBJ databases">
        <title>Genomic Encyclopedia of Type Strains, Phase IV (KMG-IV): sequencing the most valuable type-strain genomes for metagenomic binning, comparative biology and taxonomic classification.</title>
        <authorList>
            <person name="Goeker M."/>
        </authorList>
    </citation>
    <scope>NUCLEOTIDE SEQUENCE [LARGE SCALE GENOMIC DNA]</scope>
    <source>
        <strain evidence="2 3">DSM 102940</strain>
    </source>
</reference>
<dbReference type="PANTHER" id="PTHR42720">
    <property type="entry name" value="GLYCEROL-3-PHOSPHATE DEHYDROGENASE"/>
    <property type="match status" value="1"/>
</dbReference>
<gene>
    <name evidence="2" type="ORF">EV214_1218</name>
</gene>
<proteinExistence type="predicted"/>
<dbReference type="Proteomes" id="UP000294919">
    <property type="component" value="Unassembled WGS sequence"/>
</dbReference>
<organism evidence="2 3">
    <name type="scientific">Marinisporobacter balticus</name>
    <dbReference type="NCBI Taxonomy" id="2018667"/>
    <lineage>
        <taxon>Bacteria</taxon>
        <taxon>Bacillati</taxon>
        <taxon>Bacillota</taxon>
        <taxon>Clostridia</taxon>
        <taxon>Peptostreptococcales</taxon>
        <taxon>Thermotaleaceae</taxon>
        <taxon>Marinisporobacter</taxon>
    </lineage>
</organism>